<dbReference type="Pfam" id="PF26622">
    <property type="entry name" value="DUF8199"/>
    <property type="match status" value="1"/>
</dbReference>
<gene>
    <name evidence="1" type="ORF">EV197_1020</name>
</gene>
<keyword evidence="2" id="KW-1185">Reference proteome</keyword>
<sequence>MTVVLLLSTFSFTIQKHYCGATLVDTAWFVKAEDCGMKGMDSLSMMSSNDNVKRKSCCKDELIIIQGQNELKNNLHVYKVNQTSAYVAPIFLTFEFIPNTETQRVLFINNPIPPPPSNKLHKLYETYLI</sequence>
<reference evidence="1 2" key="1">
    <citation type="submission" date="2019-02" db="EMBL/GenBank/DDBJ databases">
        <title>Genomic Encyclopedia of Type Strains, Phase IV (KMG-IV): sequencing the most valuable type-strain genomes for metagenomic binning, comparative biology and taxonomic classification.</title>
        <authorList>
            <person name="Goeker M."/>
        </authorList>
    </citation>
    <scope>NUCLEOTIDE SEQUENCE [LARGE SCALE GENOMIC DNA]</scope>
    <source>
        <strain evidence="1 2">DSM 17196</strain>
    </source>
</reference>
<organism evidence="1 2">
    <name type="scientific">Aquimarina brevivitae</name>
    <dbReference type="NCBI Taxonomy" id="323412"/>
    <lineage>
        <taxon>Bacteria</taxon>
        <taxon>Pseudomonadati</taxon>
        <taxon>Bacteroidota</taxon>
        <taxon>Flavobacteriia</taxon>
        <taxon>Flavobacteriales</taxon>
        <taxon>Flavobacteriaceae</taxon>
        <taxon>Aquimarina</taxon>
    </lineage>
</organism>
<evidence type="ECO:0000313" key="2">
    <source>
        <dbReference type="Proteomes" id="UP000292262"/>
    </source>
</evidence>
<dbReference type="NCBIfam" id="NF047658">
    <property type="entry name" value="HYC_CC_PP"/>
    <property type="match status" value="1"/>
</dbReference>
<dbReference type="Proteomes" id="UP000292262">
    <property type="component" value="Unassembled WGS sequence"/>
</dbReference>
<evidence type="ECO:0000313" key="1">
    <source>
        <dbReference type="EMBL" id="RZS99793.1"/>
    </source>
</evidence>
<name>A0A4Q7PGX6_9FLAO</name>
<accession>A0A4Q7PGX6</accession>
<dbReference type="AlphaFoldDB" id="A0A4Q7PGX6"/>
<dbReference type="InterPro" id="IPR058512">
    <property type="entry name" value="DUF8199"/>
</dbReference>
<dbReference type="InterPro" id="IPR058060">
    <property type="entry name" value="HYC_CC_PP"/>
</dbReference>
<dbReference type="EMBL" id="SGXE01000001">
    <property type="protein sequence ID" value="RZS99793.1"/>
    <property type="molecule type" value="Genomic_DNA"/>
</dbReference>
<proteinExistence type="predicted"/>
<protein>
    <submittedName>
        <fullName evidence="1">Uncharacterized protein</fullName>
    </submittedName>
</protein>
<comment type="caution">
    <text evidence="1">The sequence shown here is derived from an EMBL/GenBank/DDBJ whole genome shotgun (WGS) entry which is preliminary data.</text>
</comment>